<protein>
    <submittedName>
        <fullName evidence="1">Uncharacterized protein</fullName>
    </submittedName>
</protein>
<organism evidence="1 2">
    <name type="scientific">Candidatus Protochlamydia naegleriophila</name>
    <dbReference type="NCBI Taxonomy" id="389348"/>
    <lineage>
        <taxon>Bacteria</taxon>
        <taxon>Pseudomonadati</taxon>
        <taxon>Chlamydiota</taxon>
        <taxon>Chlamydiia</taxon>
        <taxon>Parachlamydiales</taxon>
        <taxon>Parachlamydiaceae</taxon>
        <taxon>Candidatus Protochlamydia</taxon>
    </lineage>
</organism>
<dbReference type="KEGG" id="pnl:PNK_0487"/>
<dbReference type="InParanoid" id="A0A0U5EPX2"/>
<keyword evidence="2" id="KW-1185">Reference proteome</keyword>
<dbReference type="Proteomes" id="UP000069902">
    <property type="component" value="Chromosome cPNK"/>
</dbReference>
<accession>A0A0U5EPX2</accession>
<reference evidence="2" key="1">
    <citation type="submission" date="2015-09" db="EMBL/GenBank/DDBJ databases">
        <authorList>
            <person name="Bertelli C."/>
        </authorList>
    </citation>
    <scope>NUCLEOTIDE SEQUENCE [LARGE SCALE GENOMIC DNA]</scope>
    <source>
        <strain evidence="2">KNic</strain>
    </source>
</reference>
<sequence length="29" mass="3487">MNEKAIFSNFLFNKKNIHLFYELLVNLEG</sequence>
<name>A0A0U5EPX2_9BACT</name>
<gene>
    <name evidence="1" type="ORF">PNK_0487</name>
</gene>
<evidence type="ECO:0000313" key="1">
    <source>
        <dbReference type="EMBL" id="CUI16115.1"/>
    </source>
</evidence>
<proteinExistence type="predicted"/>
<dbReference type="PATRIC" id="fig|389348.3.peg.537"/>
<dbReference type="AlphaFoldDB" id="A0A0U5EPX2"/>
<dbReference type="STRING" id="389348.PNK_0487"/>
<dbReference type="EMBL" id="LN879502">
    <property type="protein sequence ID" value="CUI16115.1"/>
    <property type="molecule type" value="Genomic_DNA"/>
</dbReference>
<evidence type="ECO:0000313" key="2">
    <source>
        <dbReference type="Proteomes" id="UP000069902"/>
    </source>
</evidence>